<dbReference type="Proteomes" id="UP000225947">
    <property type="component" value="Segment"/>
</dbReference>
<sequence>MKLIYIDKDGNVIKPSLSDRFKSITNRIGYAILALFALSYFLYMISPFIWKDITLFQALLLGCLISVLKEYYYSSSGLTFLVASIGYMLISLGAYFVIH</sequence>
<accession>A0A172Q091</accession>
<name>A0A172Q091_9CAUD</name>
<keyword evidence="1" id="KW-0472">Membrane</keyword>
<keyword evidence="3" id="KW-1185">Reference proteome</keyword>
<evidence type="ECO:0000313" key="3">
    <source>
        <dbReference type="Proteomes" id="UP000225947"/>
    </source>
</evidence>
<organism evidence="2 3">
    <name type="scientific">Acinetobacter phage vB_AbaM_ME3</name>
    <dbReference type="NCBI Taxonomy" id="1837876"/>
    <lineage>
        <taxon>Viruses</taxon>
        <taxon>Duplodnaviria</taxon>
        <taxon>Heunggongvirae</taxon>
        <taxon>Uroviricota</taxon>
        <taxon>Caudoviricetes</taxon>
        <taxon>Metrivirus</taxon>
        <taxon>Metrivirus ME3</taxon>
    </lineage>
</organism>
<evidence type="ECO:0000256" key="1">
    <source>
        <dbReference type="SAM" id="Phobius"/>
    </source>
</evidence>
<gene>
    <name evidence="2" type="ORF">ME3_115</name>
</gene>
<reference evidence="3" key="1">
    <citation type="submission" date="2016-03" db="EMBL/GenBank/DDBJ databases">
        <title>Characterization of Acinetobacter baumannii phage vB_AbaM_ME3.</title>
        <authorList>
            <person name="Buttimer C.T.H."/>
            <person name="Elbreki M."/>
            <person name="Coffey A."/>
        </authorList>
    </citation>
    <scope>NUCLEOTIDE SEQUENCE [LARGE SCALE GENOMIC DNA]</scope>
</reference>
<proteinExistence type="predicted"/>
<protein>
    <submittedName>
        <fullName evidence="2">Putative membrane protein</fullName>
    </submittedName>
</protein>
<keyword evidence="1" id="KW-1133">Transmembrane helix</keyword>
<evidence type="ECO:0000313" key="2">
    <source>
        <dbReference type="EMBL" id="AND75276.1"/>
    </source>
</evidence>
<feature type="transmembrane region" description="Helical" evidence="1">
    <location>
        <begin position="78"/>
        <end position="98"/>
    </location>
</feature>
<dbReference type="EMBL" id="KU935715">
    <property type="protein sequence ID" value="AND75276.1"/>
    <property type="molecule type" value="Genomic_DNA"/>
</dbReference>
<keyword evidence="1" id="KW-0812">Transmembrane</keyword>
<feature type="transmembrane region" description="Helical" evidence="1">
    <location>
        <begin position="28"/>
        <end position="46"/>
    </location>
</feature>